<name>A0A369PWZ9_9SPHI</name>
<evidence type="ECO:0000256" key="3">
    <source>
        <dbReference type="ARBA" id="ARBA00023180"/>
    </source>
</evidence>
<dbReference type="RefSeq" id="WP_115403943.1">
    <property type="nucleotide sequence ID" value="NZ_QPKV01000007.1"/>
</dbReference>
<evidence type="ECO:0000256" key="4">
    <source>
        <dbReference type="SAM" id="MobiDB-lite"/>
    </source>
</evidence>
<evidence type="ECO:0000256" key="1">
    <source>
        <dbReference type="ARBA" id="ARBA00004196"/>
    </source>
</evidence>
<evidence type="ECO:0000256" key="2">
    <source>
        <dbReference type="ARBA" id="ARBA00022729"/>
    </source>
</evidence>
<keyword evidence="3" id="KW-0325">Glycoprotein</keyword>
<keyword evidence="8" id="KW-1185">Reference proteome</keyword>
<proteinExistence type="predicted"/>
<dbReference type="EMBL" id="QPKV01000007">
    <property type="protein sequence ID" value="RDC55246.1"/>
    <property type="molecule type" value="Genomic_DNA"/>
</dbReference>
<dbReference type="GO" id="GO:0030313">
    <property type="term" value="C:cell envelope"/>
    <property type="evidence" value="ECO:0007669"/>
    <property type="project" value="UniProtKB-SubCell"/>
</dbReference>
<dbReference type="Gene3D" id="2.60.40.10">
    <property type="entry name" value="Immunoglobulins"/>
    <property type="match status" value="1"/>
</dbReference>
<evidence type="ECO:0000313" key="7">
    <source>
        <dbReference type="EMBL" id="RDC55246.1"/>
    </source>
</evidence>
<dbReference type="SUPFAM" id="SSF52058">
    <property type="entry name" value="L domain-like"/>
    <property type="match status" value="1"/>
</dbReference>
<dbReference type="Pfam" id="PF01833">
    <property type="entry name" value="TIG"/>
    <property type="match status" value="1"/>
</dbReference>
<dbReference type="InterPro" id="IPR002909">
    <property type="entry name" value="IPT_dom"/>
</dbReference>
<evidence type="ECO:0000259" key="6">
    <source>
        <dbReference type="Pfam" id="PF01833"/>
    </source>
</evidence>
<dbReference type="AlphaFoldDB" id="A0A369PWZ9"/>
<dbReference type="InterPro" id="IPR014756">
    <property type="entry name" value="Ig_E-set"/>
</dbReference>
<gene>
    <name evidence="7" type="ORF">DU508_16850</name>
</gene>
<reference evidence="7 8" key="1">
    <citation type="submission" date="2018-07" db="EMBL/GenBank/DDBJ databases">
        <title>Pedobacter sp. nov., isolated from soil.</title>
        <authorList>
            <person name="Zhou L.Y."/>
            <person name="Du Z.J."/>
        </authorList>
    </citation>
    <scope>NUCLEOTIDE SEQUENCE [LARGE SCALE GENOMIC DNA]</scope>
    <source>
        <strain evidence="7 8">JDX94</strain>
    </source>
</reference>
<dbReference type="Gene3D" id="3.80.10.10">
    <property type="entry name" value="Ribonuclease Inhibitor"/>
    <property type="match status" value="1"/>
</dbReference>
<dbReference type="InterPro" id="IPR013783">
    <property type="entry name" value="Ig-like_fold"/>
</dbReference>
<feature type="signal peptide" evidence="5">
    <location>
        <begin position="1"/>
        <end position="19"/>
    </location>
</feature>
<organism evidence="7 8">
    <name type="scientific">Pedobacter chinensis</name>
    <dbReference type="NCBI Taxonomy" id="2282421"/>
    <lineage>
        <taxon>Bacteria</taxon>
        <taxon>Pseudomonadati</taxon>
        <taxon>Bacteroidota</taxon>
        <taxon>Sphingobacteriia</taxon>
        <taxon>Sphingobacteriales</taxon>
        <taxon>Sphingobacteriaceae</taxon>
        <taxon>Pedobacter</taxon>
    </lineage>
</organism>
<dbReference type="PANTHER" id="PTHR31018">
    <property type="entry name" value="SPORULATION-SPECIFIC PROTEIN-RELATED"/>
    <property type="match status" value="1"/>
</dbReference>
<dbReference type="InterPro" id="IPR032675">
    <property type="entry name" value="LRR_dom_sf"/>
</dbReference>
<dbReference type="PANTHER" id="PTHR31018:SF3">
    <property type="entry name" value="RECEPTOR PROTEIN-TYROSINE KINASE"/>
    <property type="match status" value="1"/>
</dbReference>
<comment type="caution">
    <text evidence="7">The sequence shown here is derived from an EMBL/GenBank/DDBJ whole genome shotgun (WGS) entry which is preliminary data.</text>
</comment>
<dbReference type="PROSITE" id="PS51257">
    <property type="entry name" value="PROKAR_LIPOPROTEIN"/>
    <property type="match status" value="1"/>
</dbReference>
<feature type="chain" id="PRO_5016875991" description="IPT/TIG domain-containing protein" evidence="5">
    <location>
        <begin position="20"/>
        <end position="512"/>
    </location>
</feature>
<dbReference type="Proteomes" id="UP000253961">
    <property type="component" value="Unassembled WGS sequence"/>
</dbReference>
<sequence length="512" mass="53408">MKTLLPPLFLLLLAFAACKKNKSALPEPTPPAGIGNGNTTPPETSGRVTITGIAPASGLPNTVITITGSNFGTSANDLLVFFNGVKAIIETVTSTEIKVLVPVTTSGYISVVKNNQSVTGPVFNYIFPELNAAYVSGDVTLHNQAEVDLFVDLNKGKQLQITGNLYVGAANLVSTQTNDITSIAGLELITSVSGQIFLYKINLPQAPFLNSVTSAGSINIYSSGFTSLSFNQLRAFSGSLTLNGLSQLNRIDIKISPNVGNISISSCPLLADMSFLNSVSFANQVSLSGIGATSIIMDKLTTVGSALSLSGKNLTSVSFRSLTTIGSSAPAGSLTVTASPLLASLNFNALTTMGGKLTLRGINITDMSGFGSLRSLGSILIEGNLALTDLHGLEHLTSLISAAIVTGTLAGSSPISRVNGIYISNNAKLTSLNGLQNVTNIPIAYISDNGALNDLCPFKASIIALSKLSAYSFIYRNQLDQYRTTSIAALTLTKNGRYATTQNAVDEVTLCK</sequence>
<protein>
    <recommendedName>
        <fullName evidence="6">IPT/TIG domain-containing protein</fullName>
    </recommendedName>
</protein>
<dbReference type="InterPro" id="IPR051648">
    <property type="entry name" value="CWI-Assembly_Regulator"/>
</dbReference>
<keyword evidence="2 5" id="KW-0732">Signal</keyword>
<feature type="region of interest" description="Disordered" evidence="4">
    <location>
        <begin position="25"/>
        <end position="44"/>
    </location>
</feature>
<feature type="domain" description="IPT/TIG" evidence="6">
    <location>
        <begin position="49"/>
        <end position="117"/>
    </location>
</feature>
<dbReference type="SUPFAM" id="SSF81296">
    <property type="entry name" value="E set domains"/>
    <property type="match status" value="1"/>
</dbReference>
<evidence type="ECO:0000256" key="5">
    <source>
        <dbReference type="SAM" id="SignalP"/>
    </source>
</evidence>
<dbReference type="OrthoDB" id="791543at2"/>
<evidence type="ECO:0000313" key="8">
    <source>
        <dbReference type="Proteomes" id="UP000253961"/>
    </source>
</evidence>
<accession>A0A369PWZ9</accession>
<comment type="subcellular location">
    <subcellularLocation>
        <location evidence="1">Cell envelope</location>
    </subcellularLocation>
</comment>